<reference evidence="1 2" key="1">
    <citation type="submission" date="2024-10" db="EMBL/GenBank/DDBJ databases">
        <title>The Natural Products Discovery Center: Release of the First 8490 Sequenced Strains for Exploring Actinobacteria Biosynthetic Diversity.</title>
        <authorList>
            <person name="Kalkreuter E."/>
            <person name="Kautsar S.A."/>
            <person name="Yang D."/>
            <person name="Bader C.D."/>
            <person name="Teijaro C.N."/>
            <person name="Fluegel L."/>
            <person name="Davis C.M."/>
            <person name="Simpson J.R."/>
            <person name="Lauterbach L."/>
            <person name="Steele A.D."/>
            <person name="Gui C."/>
            <person name="Meng S."/>
            <person name="Li G."/>
            <person name="Viehrig K."/>
            <person name="Ye F."/>
            <person name="Su P."/>
            <person name="Kiefer A.F."/>
            <person name="Nichols A."/>
            <person name="Cepeda A.J."/>
            <person name="Yan W."/>
            <person name="Fan B."/>
            <person name="Jiang Y."/>
            <person name="Adhikari A."/>
            <person name="Zheng C.-J."/>
            <person name="Schuster L."/>
            <person name="Cowan T.M."/>
            <person name="Smanski M.J."/>
            <person name="Chevrette M.G."/>
            <person name="De Carvalho L.P.S."/>
            <person name="Shen B."/>
        </authorList>
    </citation>
    <scope>NUCLEOTIDE SEQUENCE [LARGE SCALE GENOMIC DNA]</scope>
    <source>
        <strain evidence="1 2">NPDC020979</strain>
    </source>
</reference>
<dbReference type="RefSeq" id="WP_397614258.1">
    <property type="nucleotide sequence ID" value="NZ_JBIRRB010000011.1"/>
</dbReference>
<accession>A0ABW7TEJ1</accession>
<keyword evidence="2" id="KW-1185">Reference proteome</keyword>
<evidence type="ECO:0000313" key="1">
    <source>
        <dbReference type="EMBL" id="MFI0914243.1"/>
    </source>
</evidence>
<dbReference type="Proteomes" id="UP001611162">
    <property type="component" value="Unassembled WGS sequence"/>
</dbReference>
<sequence>MSSPTPDSPHNQGGPSPQVMVELVSGEHVAGELLAWIRQRSGDWWCELRITLWAELRLPGGEIAAEPKEVTFRAPARLVSKIGGTDYSRVPRRRVAPPSLDQMATEFPGRWSLQDIPSPPSHKIRFLHYEGCLLANREPTLTLDQARRALVEGAQPCDCGSDRLAETR</sequence>
<dbReference type="EMBL" id="JBIRRB010000011">
    <property type="protein sequence ID" value="MFI0914243.1"/>
    <property type="molecule type" value="Genomic_DNA"/>
</dbReference>
<comment type="caution">
    <text evidence="1">The sequence shown here is derived from an EMBL/GenBank/DDBJ whole genome shotgun (WGS) entry which is preliminary data.</text>
</comment>
<name>A0ABW7TEJ1_9ACTN</name>
<protein>
    <submittedName>
        <fullName evidence="1">Uncharacterized protein</fullName>
    </submittedName>
</protein>
<evidence type="ECO:0000313" key="2">
    <source>
        <dbReference type="Proteomes" id="UP001611162"/>
    </source>
</evidence>
<organism evidence="1 2">
    <name type="scientific">Streptomyces abikoensis</name>
    <dbReference type="NCBI Taxonomy" id="97398"/>
    <lineage>
        <taxon>Bacteria</taxon>
        <taxon>Bacillati</taxon>
        <taxon>Actinomycetota</taxon>
        <taxon>Actinomycetes</taxon>
        <taxon>Kitasatosporales</taxon>
        <taxon>Streptomycetaceae</taxon>
        <taxon>Streptomyces</taxon>
    </lineage>
</organism>
<proteinExistence type="predicted"/>
<gene>
    <name evidence="1" type="ORF">ACH4TF_27875</name>
</gene>